<evidence type="ECO:0000256" key="5">
    <source>
        <dbReference type="ARBA" id="ARBA00023136"/>
    </source>
</evidence>
<keyword evidence="4 6" id="KW-0862">Zinc</keyword>
<keyword evidence="5 6" id="KW-0472">Membrane</keyword>
<dbReference type="STRING" id="1658765.Msub_10513"/>
<accession>A0A0J7LZL4</accession>
<comment type="subcellular location">
    <subcellularLocation>
        <location evidence="6">Cell membrane</location>
        <topology evidence="6">Peripheral membrane protein</topology>
    </subcellularLocation>
</comment>
<name>A0A0J7LZL4_9GAMM</name>
<proteinExistence type="inferred from homology"/>
<feature type="binding site" evidence="6">
    <location>
        <position position="522"/>
    </location>
    <ligand>
        <name>Zn(2+)</name>
        <dbReference type="ChEBI" id="CHEBI:29105"/>
    </ligand>
</feature>
<sequence>MTNVCVSVPELQVMNEGWREPFRKACGRIAPAWPLDQWIAVNPFWGLRQLPASRADQILKERAGFSILMPAEYYREAWEGGRIRKEDLQASIDERGGDRVGEQSDEHDTAWYLGWLSRAPTTPAPLRGSILDTFPGATGNHEISGLTEAASDQVSRVCGAFFDQRQGRWSISDSEASLFSFWLEQVRRDLALDFTTGLAGLRTFFKAVPDTIDHAILEAIQRIRVSGAELEGLCHSLLLRVNGWASWCRGVDWRAGLEGRSSDRCGEILAIMLVWESAGVAFASTGQKAEWQRSKTRARRAGGAEEQKHLWVWQRALEIGYQRTLWRAIASGSADAVRSRSHHENPEVQAVFCIDVRSEVMRRHLEAVYPAVQTLGFAGFFGMPIDHQRHGPLAPLRRLPGLLPASYRLIDTKGSLREDLAENRKRDQKEIARESVRKAKYTSLSTFTLVETTGLAWAWKLVKDTLKHGRKAGDTESLDGRLVHDHGGDPLSDAEKVSLVANMLRGMSLTSRFAPLLVLVGHGSHTDNNPNQAGLDCGACGGQSGGVNARLAARLVNDPQVRAGLAAEGIRIPDFTWAIAAEHCTATDKVTIADRHLVPDSHVQKLADLEARFAEAGLRVRKERATPLKLNGLSDDSLRQAMETRTRDWSEVRPEWGLANNAAIVFAKRSKTRGSDLGGRVFLHDYDPALDDDGNLLAALLAAPMIVANWINLQYFASVTVPGVYGSGNKLLHSVVGGNVGVVEGNGTQLRIGLPLQSVHDGTYWRHEPLRLTVLIDAPAERIETVLREEPDVAALVENQWVSLHRMSEGGVEHYDNGTWTAVG</sequence>
<feature type="binding site" evidence="6">
    <location>
        <position position="355"/>
    </location>
    <ligand>
        <name>Zn(2+)</name>
        <dbReference type="ChEBI" id="CHEBI:29105"/>
    </ligand>
</feature>
<evidence type="ECO:0000256" key="3">
    <source>
        <dbReference type="ARBA" id="ARBA00022723"/>
    </source>
</evidence>
<dbReference type="GO" id="GO:0008270">
    <property type="term" value="F:zinc ion binding"/>
    <property type="evidence" value="ECO:0007669"/>
    <property type="project" value="UniProtKB-UniRule"/>
</dbReference>
<evidence type="ECO:0000256" key="2">
    <source>
        <dbReference type="ARBA" id="ARBA00022475"/>
    </source>
</evidence>
<evidence type="ECO:0000256" key="6">
    <source>
        <dbReference type="HAMAP-Rule" id="MF_01871"/>
    </source>
</evidence>
<dbReference type="EMBL" id="LFBU01000001">
    <property type="protein sequence ID" value="KMQ74330.1"/>
    <property type="molecule type" value="Genomic_DNA"/>
</dbReference>
<evidence type="ECO:0000256" key="4">
    <source>
        <dbReference type="ARBA" id="ARBA00022833"/>
    </source>
</evidence>
<protein>
    <recommendedName>
        <fullName evidence="6">Probable inorganic carbon transporter subunit DabA</fullName>
    </recommendedName>
</protein>
<dbReference type="HAMAP" id="MF_01871">
    <property type="entry name" value="DabA"/>
    <property type="match status" value="1"/>
</dbReference>
<evidence type="ECO:0000313" key="8">
    <source>
        <dbReference type="Proteomes" id="UP000036102"/>
    </source>
</evidence>
<dbReference type="PATRIC" id="fig|1658765.3.peg.504"/>
<gene>
    <name evidence="6" type="primary">dabA</name>
    <name evidence="7" type="ORF">Msub_10513</name>
</gene>
<keyword evidence="2 6" id="KW-1003">Cell membrane</keyword>
<dbReference type="PANTHER" id="PTHR38344:SF1">
    <property type="entry name" value="INORGANIC CARBON TRANSPORTER SUBUNIT DABA-RELATED"/>
    <property type="match status" value="1"/>
</dbReference>
<feature type="binding site" evidence="6">
    <location>
        <position position="537"/>
    </location>
    <ligand>
        <name>Zn(2+)</name>
        <dbReference type="ChEBI" id="CHEBI:29105"/>
    </ligand>
</feature>
<dbReference type="GO" id="GO:0005886">
    <property type="term" value="C:plasma membrane"/>
    <property type="evidence" value="ECO:0007669"/>
    <property type="project" value="UniProtKB-SubCell"/>
</dbReference>
<comment type="function">
    <text evidence="6">Part of an energy-coupled inorganic carbon pump.</text>
</comment>
<comment type="caution">
    <text evidence="7">The sequence shown here is derived from an EMBL/GenBank/DDBJ whole genome shotgun (WGS) entry which is preliminary data.</text>
</comment>
<organism evidence="7 8">
    <name type="scientific">Marinobacter subterrani</name>
    <dbReference type="NCBI Taxonomy" id="1658765"/>
    <lineage>
        <taxon>Bacteria</taxon>
        <taxon>Pseudomonadati</taxon>
        <taxon>Pseudomonadota</taxon>
        <taxon>Gammaproteobacteria</taxon>
        <taxon>Pseudomonadales</taxon>
        <taxon>Marinobacteraceae</taxon>
        <taxon>Marinobacter</taxon>
    </lineage>
</organism>
<dbReference type="Proteomes" id="UP000036102">
    <property type="component" value="Unassembled WGS sequence"/>
</dbReference>
<comment type="cofactor">
    <cofactor evidence="6">
        <name>Zn(2+)</name>
        <dbReference type="ChEBI" id="CHEBI:29105"/>
    </cofactor>
</comment>
<keyword evidence="8" id="KW-1185">Reference proteome</keyword>
<comment type="similarity">
    <text evidence="6">Belongs to the inorganic carbon transporter (TC 9.A.2) DabA family.</text>
</comment>
<comment type="subunit">
    <text evidence="6">Forms a complex with DabB.</text>
</comment>
<dbReference type="Pfam" id="PF10070">
    <property type="entry name" value="DabA"/>
    <property type="match status" value="1"/>
</dbReference>
<keyword evidence="1 6" id="KW-0813">Transport</keyword>
<evidence type="ECO:0000313" key="7">
    <source>
        <dbReference type="EMBL" id="KMQ74330.1"/>
    </source>
</evidence>
<dbReference type="InterPro" id="IPR018752">
    <property type="entry name" value="DabA"/>
</dbReference>
<keyword evidence="3 6" id="KW-0479">Metal-binding</keyword>
<feature type="binding site" evidence="6">
    <location>
        <position position="353"/>
    </location>
    <ligand>
        <name>Zn(2+)</name>
        <dbReference type="ChEBI" id="CHEBI:29105"/>
    </ligand>
</feature>
<dbReference type="RefSeq" id="WP_053077927.1">
    <property type="nucleotide sequence ID" value="NZ_LFBU01000001.1"/>
</dbReference>
<evidence type="ECO:0000256" key="1">
    <source>
        <dbReference type="ARBA" id="ARBA00022448"/>
    </source>
</evidence>
<reference evidence="7 8" key="1">
    <citation type="submission" date="2015-06" db="EMBL/GenBank/DDBJ databases">
        <title>Marinobacter subterrani, a genetically tractable neutrophilic iron-oxidizing strain isolated from the Soudan Iron Mine.</title>
        <authorList>
            <person name="Bonis B.M."/>
            <person name="Gralnick J.A."/>
        </authorList>
    </citation>
    <scope>NUCLEOTIDE SEQUENCE [LARGE SCALE GENOMIC DNA]</scope>
    <source>
        <strain evidence="7 8">JG233</strain>
    </source>
</reference>
<dbReference type="OrthoDB" id="9805101at2"/>
<dbReference type="PANTHER" id="PTHR38344">
    <property type="entry name" value="UPF0753 PROTEIN AQ_863"/>
    <property type="match status" value="1"/>
</dbReference>
<dbReference type="AlphaFoldDB" id="A0A0J7LZL4"/>